<dbReference type="Proteomes" id="UP000054477">
    <property type="component" value="Unassembled WGS sequence"/>
</dbReference>
<sequence>MDEWLPPSTERLPPSLNERLPLSRTVSPRRTASSLNEPPLSTTLDEQSPLSENNLSRQTASVDKRPL</sequence>
<feature type="compositionally biased region" description="Polar residues" evidence="1">
    <location>
        <begin position="24"/>
        <end position="61"/>
    </location>
</feature>
<evidence type="ECO:0000313" key="2">
    <source>
        <dbReference type="EMBL" id="KIK01078.1"/>
    </source>
</evidence>
<dbReference type="AlphaFoldDB" id="A0A0C9XZ62"/>
<dbReference type="HOGENOM" id="CLU_2812812_0_0_1"/>
<feature type="region of interest" description="Disordered" evidence="1">
    <location>
        <begin position="1"/>
        <end position="67"/>
    </location>
</feature>
<keyword evidence="3" id="KW-1185">Reference proteome</keyword>
<reference evidence="3" key="2">
    <citation type="submission" date="2015-01" db="EMBL/GenBank/DDBJ databases">
        <title>Evolutionary Origins and Diversification of the Mycorrhizal Mutualists.</title>
        <authorList>
            <consortium name="DOE Joint Genome Institute"/>
            <consortium name="Mycorrhizal Genomics Consortium"/>
            <person name="Kohler A."/>
            <person name="Kuo A."/>
            <person name="Nagy L.G."/>
            <person name="Floudas D."/>
            <person name="Copeland A."/>
            <person name="Barry K.W."/>
            <person name="Cichocki N."/>
            <person name="Veneault-Fourrey C."/>
            <person name="LaButti K."/>
            <person name="Lindquist E.A."/>
            <person name="Lipzen A."/>
            <person name="Lundell T."/>
            <person name="Morin E."/>
            <person name="Murat C."/>
            <person name="Riley R."/>
            <person name="Ohm R."/>
            <person name="Sun H."/>
            <person name="Tunlid A."/>
            <person name="Henrissat B."/>
            <person name="Grigoriev I.V."/>
            <person name="Hibbett D.S."/>
            <person name="Martin F."/>
        </authorList>
    </citation>
    <scope>NUCLEOTIDE SEQUENCE [LARGE SCALE GENOMIC DNA]</scope>
    <source>
        <strain evidence="3">LaAM-08-1</strain>
    </source>
</reference>
<proteinExistence type="predicted"/>
<accession>A0A0C9XZ62</accession>
<evidence type="ECO:0000313" key="3">
    <source>
        <dbReference type="Proteomes" id="UP000054477"/>
    </source>
</evidence>
<gene>
    <name evidence="2" type="ORF">K443DRAFT_7220</name>
</gene>
<evidence type="ECO:0000256" key="1">
    <source>
        <dbReference type="SAM" id="MobiDB-lite"/>
    </source>
</evidence>
<organism evidence="2 3">
    <name type="scientific">Laccaria amethystina LaAM-08-1</name>
    <dbReference type="NCBI Taxonomy" id="1095629"/>
    <lineage>
        <taxon>Eukaryota</taxon>
        <taxon>Fungi</taxon>
        <taxon>Dikarya</taxon>
        <taxon>Basidiomycota</taxon>
        <taxon>Agaricomycotina</taxon>
        <taxon>Agaricomycetes</taxon>
        <taxon>Agaricomycetidae</taxon>
        <taxon>Agaricales</taxon>
        <taxon>Agaricineae</taxon>
        <taxon>Hydnangiaceae</taxon>
        <taxon>Laccaria</taxon>
    </lineage>
</organism>
<dbReference type="EMBL" id="KN838613">
    <property type="protein sequence ID" value="KIK01078.1"/>
    <property type="molecule type" value="Genomic_DNA"/>
</dbReference>
<reference evidence="2 3" key="1">
    <citation type="submission" date="2014-04" db="EMBL/GenBank/DDBJ databases">
        <authorList>
            <consortium name="DOE Joint Genome Institute"/>
            <person name="Kuo A."/>
            <person name="Kohler A."/>
            <person name="Nagy L.G."/>
            <person name="Floudas D."/>
            <person name="Copeland A."/>
            <person name="Barry K.W."/>
            <person name="Cichocki N."/>
            <person name="Veneault-Fourrey C."/>
            <person name="LaButti K."/>
            <person name="Lindquist E.A."/>
            <person name="Lipzen A."/>
            <person name="Lundell T."/>
            <person name="Morin E."/>
            <person name="Murat C."/>
            <person name="Sun H."/>
            <person name="Tunlid A."/>
            <person name="Henrissat B."/>
            <person name="Grigoriev I.V."/>
            <person name="Hibbett D.S."/>
            <person name="Martin F."/>
            <person name="Nordberg H.P."/>
            <person name="Cantor M.N."/>
            <person name="Hua S.X."/>
        </authorList>
    </citation>
    <scope>NUCLEOTIDE SEQUENCE [LARGE SCALE GENOMIC DNA]</scope>
    <source>
        <strain evidence="2 3">LaAM-08-1</strain>
    </source>
</reference>
<name>A0A0C9XZ62_9AGAR</name>
<protein>
    <submittedName>
        <fullName evidence="2">Uncharacterized protein</fullName>
    </submittedName>
</protein>